<dbReference type="EMBL" id="CP064782">
    <property type="protein sequence ID" value="QWT49953.1"/>
    <property type="molecule type" value="Genomic_DNA"/>
</dbReference>
<evidence type="ECO:0000313" key="2">
    <source>
        <dbReference type="EMBL" id="QWT49953.1"/>
    </source>
</evidence>
<proteinExistence type="predicted"/>
<feature type="signal peptide" evidence="1">
    <location>
        <begin position="1"/>
        <end position="22"/>
    </location>
</feature>
<keyword evidence="3" id="KW-1185">Reference proteome</keyword>
<dbReference type="Proteomes" id="UP000683428">
    <property type="component" value="Chromosome"/>
</dbReference>
<sequence>MTFPWKPAALSCLALAGCAAPAPVPFQLLDSQAHVYRGTFLPGPQTLSVDIGTRHYRGFYLVETGLATTTQSWPAWRGFPRDSTTIINSNAARAYLKAEDGAQLSCQFLFGGSRALGDCVSPGGEKYQLVVDGQP</sequence>
<dbReference type="AlphaFoldDB" id="A0A975XVK7"/>
<evidence type="ECO:0000256" key="1">
    <source>
        <dbReference type="SAM" id="SignalP"/>
    </source>
</evidence>
<dbReference type="RefSeq" id="WP_216131616.1">
    <property type="nucleotide sequence ID" value="NZ_CP064782.1"/>
</dbReference>
<feature type="chain" id="PRO_5038045400" description="Lipoprotein" evidence="1">
    <location>
        <begin position="23"/>
        <end position="135"/>
    </location>
</feature>
<dbReference type="KEGG" id="aiq:Azoinq_04950"/>
<protein>
    <recommendedName>
        <fullName evidence="4">Lipoprotein</fullName>
    </recommendedName>
</protein>
<keyword evidence="1" id="KW-0732">Signal</keyword>
<dbReference type="PROSITE" id="PS51257">
    <property type="entry name" value="PROKAR_LIPOPROTEIN"/>
    <property type="match status" value="1"/>
</dbReference>
<gene>
    <name evidence="2" type="ORF">Azoinq_04950</name>
</gene>
<accession>A0A975XVK7</accession>
<evidence type="ECO:0000313" key="3">
    <source>
        <dbReference type="Proteomes" id="UP000683428"/>
    </source>
</evidence>
<reference evidence="2" key="1">
    <citation type="submission" date="2020-11" db="EMBL/GenBank/DDBJ databases">
        <title>Azospira inquinata sp. nov.</title>
        <authorList>
            <person name="Moe W.M."/>
            <person name="Mikes M.C."/>
        </authorList>
    </citation>
    <scope>NUCLEOTIDE SEQUENCE</scope>
    <source>
        <strain evidence="2">Azo-3</strain>
    </source>
</reference>
<name>A0A975XVK7_9RHOO</name>
<organism evidence="2 3">
    <name type="scientific">Azospira inquinata</name>
    <dbReference type="NCBI Taxonomy" id="2785627"/>
    <lineage>
        <taxon>Bacteria</taxon>
        <taxon>Pseudomonadati</taxon>
        <taxon>Pseudomonadota</taxon>
        <taxon>Betaproteobacteria</taxon>
        <taxon>Rhodocyclales</taxon>
        <taxon>Rhodocyclaceae</taxon>
        <taxon>Azospira</taxon>
    </lineage>
</organism>
<evidence type="ECO:0008006" key="4">
    <source>
        <dbReference type="Google" id="ProtNLM"/>
    </source>
</evidence>